<evidence type="ECO:0000256" key="1">
    <source>
        <dbReference type="SAM" id="SignalP"/>
    </source>
</evidence>
<dbReference type="InterPro" id="IPR006621">
    <property type="entry name" value="Nose-resist-to-fluoxetine_N"/>
</dbReference>
<evidence type="ECO:0000259" key="2">
    <source>
        <dbReference type="SMART" id="SM00703"/>
    </source>
</evidence>
<dbReference type="OrthoDB" id="10006435at2759"/>
<evidence type="ECO:0000313" key="3">
    <source>
        <dbReference type="EMBL" id="VVC43145.1"/>
    </source>
</evidence>
<name>A0A5E4NEJ3_9HEMI</name>
<feature type="signal peptide" evidence="1">
    <location>
        <begin position="1"/>
        <end position="28"/>
    </location>
</feature>
<reference evidence="3 4" key="1">
    <citation type="submission" date="2019-08" db="EMBL/GenBank/DDBJ databases">
        <authorList>
            <person name="Alioto T."/>
            <person name="Alioto T."/>
            <person name="Gomez Garrido J."/>
        </authorList>
    </citation>
    <scope>NUCLEOTIDE SEQUENCE [LARGE SCALE GENOMIC DNA]</scope>
</reference>
<dbReference type="Proteomes" id="UP000325440">
    <property type="component" value="Unassembled WGS sequence"/>
</dbReference>
<organism evidence="3 4">
    <name type="scientific">Cinara cedri</name>
    <dbReference type="NCBI Taxonomy" id="506608"/>
    <lineage>
        <taxon>Eukaryota</taxon>
        <taxon>Metazoa</taxon>
        <taxon>Ecdysozoa</taxon>
        <taxon>Arthropoda</taxon>
        <taxon>Hexapoda</taxon>
        <taxon>Insecta</taxon>
        <taxon>Pterygota</taxon>
        <taxon>Neoptera</taxon>
        <taxon>Paraneoptera</taxon>
        <taxon>Hemiptera</taxon>
        <taxon>Sternorrhyncha</taxon>
        <taxon>Aphidomorpha</taxon>
        <taxon>Aphidoidea</taxon>
        <taxon>Aphididae</taxon>
        <taxon>Lachninae</taxon>
        <taxon>Cinara</taxon>
    </lineage>
</organism>
<gene>
    <name evidence="3" type="ORF">CINCED_3A010402</name>
</gene>
<dbReference type="EMBL" id="CABPRJ010002367">
    <property type="protein sequence ID" value="VVC43145.1"/>
    <property type="molecule type" value="Genomic_DNA"/>
</dbReference>
<proteinExistence type="predicted"/>
<accession>A0A5E4NEJ3</accession>
<evidence type="ECO:0000313" key="4">
    <source>
        <dbReference type="Proteomes" id="UP000325440"/>
    </source>
</evidence>
<keyword evidence="1" id="KW-0732">Signal</keyword>
<feature type="domain" description="Nose resistant-to-fluoxetine protein N-terminal" evidence="2">
    <location>
        <begin position="52"/>
        <end position="153"/>
    </location>
</feature>
<sequence length="178" mass="19470">MLRAKMFALIPVIYFLTLATIMSSGVTGEFRQSQWVTKILYGTLESYVPAGGPECTCDGETCRDGLKGLELWATQMYDASVGFPTGILSGKSIDFGDYDECLEINTTGLGFKLKYCIVNIHFSPSHKLYPNYYKIAPPTLTSSVPVCEAVKTVLRGELVGAFAPGCQSFENYWATGSI</sequence>
<protein>
    <submittedName>
        <fullName evidence="3">Nose resistant-to-fluoxetine protein, N-terminal</fullName>
    </submittedName>
</protein>
<dbReference type="Pfam" id="PF20146">
    <property type="entry name" value="NRF"/>
    <property type="match status" value="1"/>
</dbReference>
<dbReference type="AlphaFoldDB" id="A0A5E4NEJ3"/>
<feature type="chain" id="PRO_5022970769" evidence="1">
    <location>
        <begin position="29"/>
        <end position="178"/>
    </location>
</feature>
<keyword evidence="4" id="KW-1185">Reference proteome</keyword>
<dbReference type="SMART" id="SM00703">
    <property type="entry name" value="NRF"/>
    <property type="match status" value="1"/>
</dbReference>